<dbReference type="InterPro" id="IPR001031">
    <property type="entry name" value="Thioesterase"/>
</dbReference>
<dbReference type="SUPFAM" id="SSF53474">
    <property type="entry name" value="alpha/beta-Hydrolases"/>
    <property type="match status" value="1"/>
</dbReference>
<dbReference type="Proteomes" id="UP000634529">
    <property type="component" value="Unassembled WGS sequence"/>
</dbReference>
<evidence type="ECO:0000313" key="4">
    <source>
        <dbReference type="EMBL" id="MBD8498541.1"/>
    </source>
</evidence>
<feature type="domain" description="Thioesterase TesA-like" evidence="3">
    <location>
        <begin position="12"/>
        <end position="197"/>
    </location>
</feature>
<keyword evidence="5" id="KW-1185">Reference proteome</keyword>
<reference evidence="4 5" key="1">
    <citation type="submission" date="2020-09" db="EMBL/GenBank/DDBJ databases">
        <title>Paenibacillus sp. CAU 1523 isolated from sand of Haeundae Beach.</title>
        <authorList>
            <person name="Kim W."/>
        </authorList>
    </citation>
    <scope>NUCLEOTIDE SEQUENCE [LARGE SCALE GENOMIC DNA]</scope>
    <source>
        <strain evidence="4 5">CAU 1523</strain>
    </source>
</reference>
<dbReference type="InterPro" id="IPR029058">
    <property type="entry name" value="AB_hydrolase_fold"/>
</dbReference>
<evidence type="ECO:0000259" key="3">
    <source>
        <dbReference type="SMART" id="SM00824"/>
    </source>
</evidence>
<dbReference type="InterPro" id="IPR020802">
    <property type="entry name" value="TesA-like"/>
</dbReference>
<evidence type="ECO:0000256" key="1">
    <source>
        <dbReference type="ARBA" id="ARBA00007169"/>
    </source>
</evidence>
<protein>
    <submittedName>
        <fullName evidence="4">Thioesterase</fullName>
    </submittedName>
</protein>
<organism evidence="4 5">
    <name type="scientific">Paenibacillus arenosi</name>
    <dbReference type="NCBI Taxonomy" id="2774142"/>
    <lineage>
        <taxon>Bacteria</taxon>
        <taxon>Bacillati</taxon>
        <taxon>Bacillota</taxon>
        <taxon>Bacilli</taxon>
        <taxon>Bacillales</taxon>
        <taxon>Paenibacillaceae</taxon>
        <taxon>Paenibacillus</taxon>
    </lineage>
</organism>
<dbReference type="EMBL" id="JACYTN010000005">
    <property type="protein sequence ID" value="MBD8498541.1"/>
    <property type="molecule type" value="Genomic_DNA"/>
</dbReference>
<dbReference type="SMART" id="SM00824">
    <property type="entry name" value="PKS_TE"/>
    <property type="match status" value="1"/>
</dbReference>
<dbReference type="InterPro" id="IPR012223">
    <property type="entry name" value="TEII"/>
</dbReference>
<dbReference type="PANTHER" id="PTHR11487:SF0">
    <property type="entry name" value="S-ACYL FATTY ACID SYNTHASE THIOESTERASE, MEDIUM CHAIN"/>
    <property type="match status" value="1"/>
</dbReference>
<sequence>MSSRVSVTSKLICLPYAGGGATAFQALRNQLLPNWDIISMDPPGHGSNEEMLTDDLEELVRYYLNQYHHYFTDEFALFGYSMGGKIVHRMGQQLQSEGKYPKTVIISSMYPPDIKVQKISHLERNLFLRHLVSLGGITEELIQHEEFVNYFLPIIRADFRAVEEHVCPDDTPLHAPVHVFVGLQDERATPEAVTGWTNWADNVSFTYFDAGHMFLSNQADEVAYKLNHILSM</sequence>
<name>A0ABR9AWN0_9BACL</name>
<dbReference type="Gene3D" id="3.40.50.1820">
    <property type="entry name" value="alpha/beta hydrolase"/>
    <property type="match status" value="1"/>
</dbReference>
<evidence type="ECO:0000256" key="2">
    <source>
        <dbReference type="ARBA" id="ARBA00022801"/>
    </source>
</evidence>
<dbReference type="Pfam" id="PF00975">
    <property type="entry name" value="Thioesterase"/>
    <property type="match status" value="1"/>
</dbReference>
<proteinExistence type="inferred from homology"/>
<keyword evidence="2" id="KW-0378">Hydrolase</keyword>
<accession>A0ABR9AWN0</accession>
<comment type="caution">
    <text evidence="4">The sequence shown here is derived from an EMBL/GenBank/DDBJ whole genome shotgun (WGS) entry which is preliminary data.</text>
</comment>
<dbReference type="PANTHER" id="PTHR11487">
    <property type="entry name" value="THIOESTERASE"/>
    <property type="match status" value="1"/>
</dbReference>
<comment type="similarity">
    <text evidence="1">Belongs to the thioesterase family.</text>
</comment>
<gene>
    <name evidence="4" type="ORF">IFO66_09550</name>
</gene>
<evidence type="ECO:0000313" key="5">
    <source>
        <dbReference type="Proteomes" id="UP000634529"/>
    </source>
</evidence>
<dbReference type="RefSeq" id="WP_192024935.1">
    <property type="nucleotide sequence ID" value="NZ_JACYTN010000005.1"/>
</dbReference>